<proteinExistence type="predicted"/>
<keyword evidence="3" id="KW-1185">Reference proteome</keyword>
<organism evidence="2 3">
    <name type="scientific">Lyophyllum shimeji</name>
    <name type="common">Hon-shimeji</name>
    <name type="synonym">Tricholoma shimeji</name>
    <dbReference type="NCBI Taxonomy" id="47721"/>
    <lineage>
        <taxon>Eukaryota</taxon>
        <taxon>Fungi</taxon>
        <taxon>Dikarya</taxon>
        <taxon>Basidiomycota</taxon>
        <taxon>Agaricomycotina</taxon>
        <taxon>Agaricomycetes</taxon>
        <taxon>Agaricomycetidae</taxon>
        <taxon>Agaricales</taxon>
        <taxon>Tricholomatineae</taxon>
        <taxon>Lyophyllaceae</taxon>
        <taxon>Lyophyllum</taxon>
    </lineage>
</organism>
<dbReference type="OrthoDB" id="3264219at2759"/>
<gene>
    <name evidence="2" type="ORF">LshimejAT787_0107060</name>
</gene>
<reference evidence="2" key="1">
    <citation type="submission" date="2022-07" db="EMBL/GenBank/DDBJ databases">
        <title>The genome of Lyophyllum shimeji provides insight into the initial evolution of ectomycorrhizal fungal genome.</title>
        <authorList>
            <person name="Kobayashi Y."/>
            <person name="Shibata T."/>
            <person name="Hirakawa H."/>
            <person name="Shigenobu S."/>
            <person name="Nishiyama T."/>
            <person name="Yamada A."/>
            <person name="Hasebe M."/>
            <person name="Kawaguchi M."/>
        </authorList>
    </citation>
    <scope>NUCLEOTIDE SEQUENCE</scope>
    <source>
        <strain evidence="2">AT787</strain>
    </source>
</reference>
<protein>
    <recommendedName>
        <fullName evidence="4">MARVEL domain-containing protein</fullName>
    </recommendedName>
</protein>
<evidence type="ECO:0000256" key="1">
    <source>
        <dbReference type="SAM" id="Phobius"/>
    </source>
</evidence>
<keyword evidence="1" id="KW-0812">Transmembrane</keyword>
<dbReference type="Proteomes" id="UP001063166">
    <property type="component" value="Unassembled WGS sequence"/>
</dbReference>
<keyword evidence="1" id="KW-1133">Transmembrane helix</keyword>
<name>A0A9P3UI75_LYOSH</name>
<evidence type="ECO:0008006" key="4">
    <source>
        <dbReference type="Google" id="ProtNLM"/>
    </source>
</evidence>
<comment type="caution">
    <text evidence="2">The sequence shown here is derived from an EMBL/GenBank/DDBJ whole genome shotgun (WGS) entry which is preliminary data.</text>
</comment>
<accession>A0A9P3UI75</accession>
<evidence type="ECO:0000313" key="2">
    <source>
        <dbReference type="EMBL" id="GLB33822.1"/>
    </source>
</evidence>
<sequence length="224" mass="24598">MTVLFGNYRIGFYLAVFALSATVLGLAANFANLFLPKLHRDFTIFSLIVPSLTIFLFLISVQWAQPRTEAVLLFIVGAMWLAMGAWSNDIIGTVQCDGLAGQRTATKTGDMPAQTYCYEMKVIQAFSWMLFALNTLALLILFRLVSLAQMFGRYAIWREPIRELGWFGEAPGFYNTSAGPMMAYSGGYQYAQPPASAGMHPGQTIVIQPGVNGQPATVTQVPMA</sequence>
<dbReference type="EMBL" id="BRPK01000001">
    <property type="protein sequence ID" value="GLB33822.1"/>
    <property type="molecule type" value="Genomic_DNA"/>
</dbReference>
<feature type="transmembrane region" description="Helical" evidence="1">
    <location>
        <begin position="12"/>
        <end position="30"/>
    </location>
</feature>
<feature type="transmembrane region" description="Helical" evidence="1">
    <location>
        <begin position="70"/>
        <end position="87"/>
    </location>
</feature>
<evidence type="ECO:0000313" key="3">
    <source>
        <dbReference type="Proteomes" id="UP001063166"/>
    </source>
</evidence>
<feature type="transmembrane region" description="Helical" evidence="1">
    <location>
        <begin position="125"/>
        <end position="145"/>
    </location>
</feature>
<dbReference type="AlphaFoldDB" id="A0A9P3UI75"/>
<feature type="transmembrane region" description="Helical" evidence="1">
    <location>
        <begin position="42"/>
        <end position="63"/>
    </location>
</feature>
<keyword evidence="1" id="KW-0472">Membrane</keyword>